<dbReference type="RefSeq" id="WP_067030237.1">
    <property type="nucleotide sequence ID" value="NZ_FLRA01000001.1"/>
</dbReference>
<evidence type="ECO:0000313" key="8">
    <source>
        <dbReference type="Proteomes" id="UP000092871"/>
    </source>
</evidence>
<evidence type="ECO:0000313" key="7">
    <source>
        <dbReference type="Proteomes" id="UP000092840"/>
    </source>
</evidence>
<dbReference type="InterPro" id="IPR002937">
    <property type="entry name" value="Amino_oxidase"/>
</dbReference>
<dbReference type="Pfam" id="PF01593">
    <property type="entry name" value="Amino_oxidase"/>
    <property type="match status" value="1"/>
</dbReference>
<evidence type="ECO:0000313" key="6">
    <source>
        <dbReference type="EMBL" id="SBT21101.1"/>
    </source>
</evidence>
<dbReference type="GO" id="GO:0016491">
    <property type="term" value="F:oxidoreductase activity"/>
    <property type="evidence" value="ECO:0007669"/>
    <property type="project" value="UniProtKB-KW"/>
</dbReference>
<dbReference type="AlphaFoldDB" id="A0A1C3JLF8"/>
<dbReference type="PANTHER" id="PTHR42923">
    <property type="entry name" value="PROTOPORPHYRINOGEN OXIDASE"/>
    <property type="match status" value="1"/>
</dbReference>
<evidence type="ECO:0000256" key="1">
    <source>
        <dbReference type="ARBA" id="ARBA00001974"/>
    </source>
</evidence>
<keyword evidence="2" id="KW-0560">Oxidoreductase</keyword>
<name>A0A1C3JLF8_9GAMM</name>
<dbReference type="InterPro" id="IPR036188">
    <property type="entry name" value="FAD/NAD-bd_sf"/>
</dbReference>
<evidence type="ECO:0000256" key="2">
    <source>
        <dbReference type="ARBA" id="ARBA00023002"/>
    </source>
</evidence>
<dbReference type="PRINTS" id="PR00757">
    <property type="entry name" value="AMINEOXDASEF"/>
</dbReference>
<sequence>MKVAIIGSGISGLTAAYLLRSEHDITVFERDSRIGGHTATKVVDDQGIDRHIDTGFIVYNDWTYPNFIRLMKELGVATKPTEMSFSVSCERTGLEYGGNNLNTLFAQRKNLINWSFLTMLKDIMRFNKESVADLESGRIDASITLGDYLKRQGYGDTFVSHYLIPMGSAIWSATLQEMMQFPLLFFVRFFKNHGLLSVSNRPQWHVIKGGSSAYLEPLTKTFKNKIRLNSAIQKVVRTPGNVTLHFKDGNAETFDHVVFACHSDQALALLGDDASQNERDILGAIPYRNNEVVLHTDTRLLPKAKLAWSSWNYHLGSDQSKPATLSYNMNILQDIEGASQTYVVTLNHTDAIDPTSIKGRYQYAHPTFTLEGIRAQERWKDINFGNTWFCGAYWRNGFHEDGCWSGVRVAQALGVNW</sequence>
<evidence type="ECO:0000313" key="5">
    <source>
        <dbReference type="EMBL" id="SBT16053.1"/>
    </source>
</evidence>
<dbReference type="Proteomes" id="UP000092871">
    <property type="component" value="Unassembled WGS sequence"/>
</dbReference>
<reference evidence="6 7" key="2">
    <citation type="submission" date="2016-06" db="EMBL/GenBank/DDBJ databases">
        <authorList>
            <person name="Rodrigo-Torres L."/>
            <person name="Arahal D.R."/>
        </authorList>
    </citation>
    <scope>NUCLEOTIDE SEQUENCE [LARGE SCALE GENOMIC DNA]</scope>
    <source>
        <strain evidence="6 7">CECT 5116</strain>
    </source>
</reference>
<evidence type="ECO:0000259" key="4">
    <source>
        <dbReference type="Pfam" id="PF01593"/>
    </source>
</evidence>
<dbReference type="PANTHER" id="PTHR42923:SF17">
    <property type="entry name" value="AMINE OXIDASE DOMAIN-CONTAINING PROTEIN"/>
    <property type="match status" value="1"/>
</dbReference>
<dbReference type="OrthoDB" id="20837at2"/>
<evidence type="ECO:0000256" key="3">
    <source>
        <dbReference type="PIRSR" id="PIRSR601613-1"/>
    </source>
</evidence>
<feature type="binding site" evidence="3">
    <location>
        <position position="11"/>
    </location>
    <ligand>
        <name>FAD</name>
        <dbReference type="ChEBI" id="CHEBI:57692"/>
    </ligand>
</feature>
<dbReference type="InterPro" id="IPR050464">
    <property type="entry name" value="Zeta_carotene_desat/Oxidored"/>
</dbReference>
<comment type="cofactor">
    <cofactor evidence="1">
        <name>FAD</name>
        <dbReference type="ChEBI" id="CHEBI:57692"/>
    </cofactor>
</comment>
<organism evidence="5 8">
    <name type="scientific">Marinomonas gallaica</name>
    <dbReference type="NCBI Taxonomy" id="1806667"/>
    <lineage>
        <taxon>Bacteria</taxon>
        <taxon>Pseudomonadati</taxon>
        <taxon>Pseudomonadota</taxon>
        <taxon>Gammaproteobacteria</taxon>
        <taxon>Oceanospirillales</taxon>
        <taxon>Oceanospirillaceae</taxon>
        <taxon>Marinomonas</taxon>
    </lineage>
</organism>
<reference evidence="5 8" key="1">
    <citation type="submission" date="2016-06" db="EMBL/GenBank/DDBJ databases">
        <authorList>
            <person name="Kjaerup R.B."/>
            <person name="Dalgaard T.S."/>
            <person name="Juul-Madsen H.R."/>
        </authorList>
    </citation>
    <scope>NUCLEOTIDE SEQUENCE [LARGE SCALE GENOMIC DNA]</scope>
    <source>
        <strain evidence="5 8">CECT 5115</strain>
    </source>
</reference>
<dbReference type="SUPFAM" id="SSF51905">
    <property type="entry name" value="FAD/NAD(P)-binding domain"/>
    <property type="match status" value="1"/>
</dbReference>
<dbReference type="Gene3D" id="3.50.50.60">
    <property type="entry name" value="FAD/NAD(P)-binding domain"/>
    <property type="match status" value="1"/>
</dbReference>
<proteinExistence type="predicted"/>
<protein>
    <submittedName>
        <fullName evidence="5">Protoporphyrinogen oxidase</fullName>
    </submittedName>
</protein>
<gene>
    <name evidence="5" type="ORF">MGA5115_00127</name>
    <name evidence="6" type="ORF">MGA5116_01688</name>
</gene>
<dbReference type="InterPro" id="IPR001613">
    <property type="entry name" value="Flavin_amine_oxidase"/>
</dbReference>
<dbReference type="EMBL" id="FLRA01000001">
    <property type="protein sequence ID" value="SBT16053.1"/>
    <property type="molecule type" value="Genomic_DNA"/>
</dbReference>
<accession>A0A1C3JLF8</accession>
<dbReference type="EMBL" id="FLRB01000011">
    <property type="protein sequence ID" value="SBT21101.1"/>
    <property type="molecule type" value="Genomic_DNA"/>
</dbReference>
<keyword evidence="7" id="KW-1185">Reference proteome</keyword>
<feature type="domain" description="Amine oxidase" evidence="4">
    <location>
        <begin position="10"/>
        <end position="302"/>
    </location>
</feature>
<dbReference type="Proteomes" id="UP000092840">
    <property type="component" value="Unassembled WGS sequence"/>
</dbReference>